<dbReference type="Pfam" id="PF03161">
    <property type="entry name" value="LAGLIDADG_2"/>
    <property type="match status" value="1"/>
</dbReference>
<keyword evidence="2" id="KW-0934">Plastid</keyword>
<name>A0A097KJJ6_9CHLO</name>
<evidence type="ECO:0000313" key="2">
    <source>
        <dbReference type="EMBL" id="AIT93384.1"/>
    </source>
</evidence>
<dbReference type="GeneID" id="31078367"/>
<dbReference type="InterPro" id="IPR027434">
    <property type="entry name" value="Homing_endonucl"/>
</dbReference>
<organism evidence="2">
    <name type="scientific">Symbiochloris handae</name>
    <dbReference type="NCBI Taxonomy" id="1853882"/>
    <lineage>
        <taxon>Eukaryota</taxon>
        <taxon>Viridiplantae</taxon>
        <taxon>Chlorophyta</taxon>
        <taxon>core chlorophytes</taxon>
        <taxon>Trebouxiophyceae</taxon>
        <taxon>Trebouxiales</taxon>
        <taxon>Trebouxiaceae</taxon>
        <taxon>Symbiochloris</taxon>
    </lineage>
</organism>
<dbReference type="EMBL" id="KM462860">
    <property type="protein sequence ID" value="AIT93384.1"/>
    <property type="molecule type" value="Genomic_DNA"/>
</dbReference>
<dbReference type="SUPFAM" id="SSF55608">
    <property type="entry name" value="Homing endonucleases"/>
    <property type="match status" value="1"/>
</dbReference>
<dbReference type="InterPro" id="IPR004860">
    <property type="entry name" value="LAGLIDADG_dom"/>
</dbReference>
<gene>
    <name evidence="2" type="primary">orf129</name>
</gene>
<protein>
    <submittedName>
        <fullName evidence="2">Putative LAGLIDADG homing endonuclease</fullName>
    </submittedName>
</protein>
<geneLocation type="chloroplast" evidence="2"/>
<dbReference type="Gene3D" id="3.10.28.10">
    <property type="entry name" value="Homing endonucleases"/>
    <property type="match status" value="1"/>
</dbReference>
<proteinExistence type="predicted"/>
<keyword evidence="2" id="KW-0540">Nuclease</keyword>
<dbReference type="RefSeq" id="YP_009104760.1">
    <property type="nucleotide sequence ID" value="NC_025524.1"/>
</dbReference>
<dbReference type="GO" id="GO:0004519">
    <property type="term" value="F:endonuclease activity"/>
    <property type="evidence" value="ECO:0007669"/>
    <property type="project" value="UniProtKB-KW"/>
</dbReference>
<accession>A0A097KJJ6</accession>
<dbReference type="AlphaFoldDB" id="A0A097KJJ6"/>
<keyword evidence="2" id="KW-0150">Chloroplast</keyword>
<keyword evidence="2" id="KW-0255">Endonuclease</keyword>
<feature type="domain" description="Homing endonuclease LAGLIDADG" evidence="1">
    <location>
        <begin position="15"/>
        <end position="103"/>
    </location>
</feature>
<sequence length="129" mass="14808">MPKQSSTVSISKEQKEILLGILLGDGHMEVAQNGKSARLKIEQSCEKREYVEHLYKVFQNWNPGEIVPATNSNNLKFSTGYSTSLLHYHQEFYRNPDNSIEKKNDTFPSGLNTLLQTDLLLIFIWMMAE</sequence>
<keyword evidence="2" id="KW-0378">Hydrolase</keyword>
<reference evidence="2" key="1">
    <citation type="journal article" date="2014" name="BMC Evol. Biol.">
        <title>Chloroplast phylogenomic analysis resolves deep-level relationships within the green algal class Trebouxiophyceae.</title>
        <authorList>
            <person name="Lemieux C."/>
            <person name="Otis C."/>
            <person name="Turmel M."/>
        </authorList>
    </citation>
    <scope>NUCLEOTIDE SEQUENCE</scope>
</reference>
<evidence type="ECO:0000259" key="1">
    <source>
        <dbReference type="Pfam" id="PF03161"/>
    </source>
</evidence>